<sequence>MKRSSARTETAVSGKSRTKSSNSRPPSKIPQYVCGEKKKTKAVPDFGKLHEKWQQQLETSKNCHKKPLTMPTEFNLSKSKKPDLSKNAKKQLFSMEKFEADHKSLEAILHGLPRREVASRRATTATGKDVKRSQSCTNVGRRRVLGELLCDPDQTSKANRRRSRSARAEVPLKALKESVEVSFEPDPQALRSIINSEGMTPARVAAPKRQTTSGDVIRQFSKERHSIYDVMTSSRHANSKFPGVRKTGKTSTINQPHMRHNGSPRQKISHSRHDPPHQNQDPPKQSRGPPQQSKDPSQPKKEAPSGKPGKPVTELQPQLLEDEFEVDPLSLKSIINSEGMTPVRVTAPVRKTLAGPIFRQERPSIYDATTSSRYHSVFDQVRLSEYRPGTRTAKLRGGAGVNSSPANPGFPLGRTPVKGPVPDLIKSATKSEARRVPRTECGILADGHCKRNGEQKHVKWADVFEESSMENKDSVQKTLFTANEDSEEEGEESKENVCPGTKPLTPGRVSRYPHPPPNSFKSIPQSLSGGQSRTGGGQQQHLVRTGVVKSSEFEGVSSRDQRLCGESQDLASSSDGSVYKRGLFPTTADKANCHDDSPHVSEDVLPISGDQNSRLREGVTHSSVVLRQACSRQLTGDTAECRESHSGTNDTCRPLQQQQQQQPKGPCLKHLGSSPPSLHTSSCSSDPRGVQRTDNSAVQGGQNFLPGNLTEDSNHHRLQNQGWRKPELCQVERNVVQATSNELIEKENKIISTVADDYDDVGGAFRDCSLVLGSGVHKGAATSDSSYVIKEYLPTSQRFLVPTNPCCKDHGKLGIPAVKITPQYEGPIQISSGLLQETGQCWEDKKLVTRQFAVNRGSDDKKPREGRTGPCDSDQVLRPPAENQGRPCDTQQAVSNKVTDRDIVDMAMFTEGDQDDSGHAPNTTTATAPRGQTRDSQHTRDSVGNFVGRVQKSKKRQSIAELNESITESNFHMQSLCQQAQSLRNQSHRQKNTNIMYQLELIRKQQEELLKLQRELQTQLQLEAESSEVEGQPDNQWAERGQGSTLDAQVSDLISSSERMLTLHSEESLTQNLESIQEEEKNNNDLSFTIKSPVNRSISKQEDKYFSRNLAPKTFFETPWTPEYSQSVPSHSFTPSLQSRIHDAQSNIPLIQSPKPLKPAPPVEREEGAKSPSPPPIWTPMALKCEAERQTTPDLPSTPRVKRRLDQDADYAISCEEPMDLSTRSVMESSVDRVPVVVNKTPVTSCISTSATCGSSPKAFHSSDIGSLSLRANSASSPLITHNTPSHHRSSRLIQSTQEIPLYKEVLSIANEQRYREALLDDECARYCCRLQAAAAAQPRGFWFNRGYVNPVATVLSHGDEMHFVPIHEDLAPVVSVGEGSAFYSYSP</sequence>
<evidence type="ECO:0000313" key="2">
    <source>
        <dbReference type="Proteomes" id="UP000694844"/>
    </source>
</evidence>
<feature type="compositionally biased region" description="Low complexity" evidence="1">
    <location>
        <begin position="673"/>
        <end position="687"/>
    </location>
</feature>
<feature type="region of interest" description="Disordered" evidence="1">
    <location>
        <begin position="228"/>
        <end position="313"/>
    </location>
</feature>
<feature type="compositionally biased region" description="Polar residues" evidence="1">
    <location>
        <begin position="646"/>
        <end position="655"/>
    </location>
</feature>
<feature type="region of interest" description="Disordered" evidence="1">
    <location>
        <begin position="394"/>
        <end position="421"/>
    </location>
</feature>
<dbReference type="Proteomes" id="UP000694844">
    <property type="component" value="Chromosome 9"/>
</dbReference>
<feature type="region of interest" description="Disordered" evidence="1">
    <location>
        <begin position="201"/>
        <end position="220"/>
    </location>
</feature>
<name>A0A8B8C2I6_CRAVI</name>
<dbReference type="OrthoDB" id="6430699at2759"/>
<proteinExistence type="predicted"/>
<feature type="region of interest" description="Disordered" evidence="1">
    <location>
        <begin position="60"/>
        <end position="85"/>
    </location>
</feature>
<protein>
    <submittedName>
        <fullName evidence="3">Uncharacterized protein LOC111115444</fullName>
    </submittedName>
</protein>
<evidence type="ECO:0000313" key="3">
    <source>
        <dbReference type="RefSeq" id="XP_022309892.1"/>
    </source>
</evidence>
<reference evidence="3" key="1">
    <citation type="submission" date="2025-08" db="UniProtKB">
        <authorList>
            <consortium name="RefSeq"/>
        </authorList>
    </citation>
    <scope>IDENTIFICATION</scope>
    <source>
        <tissue evidence="3">Whole sample</tissue>
    </source>
</reference>
<feature type="compositionally biased region" description="Basic and acidic residues" evidence="1">
    <location>
        <begin position="932"/>
        <end position="941"/>
    </location>
</feature>
<feature type="region of interest" description="Disordered" evidence="1">
    <location>
        <begin position="483"/>
        <end position="579"/>
    </location>
</feature>
<keyword evidence="2" id="KW-1185">Reference proteome</keyword>
<feature type="region of interest" description="Disordered" evidence="1">
    <location>
        <begin position="853"/>
        <end position="944"/>
    </location>
</feature>
<feature type="compositionally biased region" description="Basic and acidic residues" evidence="1">
    <location>
        <begin position="857"/>
        <end position="867"/>
    </location>
</feature>
<feature type="region of interest" description="Disordered" evidence="1">
    <location>
        <begin position="1150"/>
        <end position="1177"/>
    </location>
</feature>
<accession>A0A8B8C2I6</accession>
<feature type="compositionally biased region" description="Polar residues" evidence="1">
    <location>
        <begin position="692"/>
        <end position="702"/>
    </location>
</feature>
<organism evidence="2 3">
    <name type="scientific">Crassostrea virginica</name>
    <name type="common">Eastern oyster</name>
    <dbReference type="NCBI Taxonomy" id="6565"/>
    <lineage>
        <taxon>Eukaryota</taxon>
        <taxon>Metazoa</taxon>
        <taxon>Spiralia</taxon>
        <taxon>Lophotrochozoa</taxon>
        <taxon>Mollusca</taxon>
        <taxon>Bivalvia</taxon>
        <taxon>Autobranchia</taxon>
        <taxon>Pteriomorphia</taxon>
        <taxon>Ostreida</taxon>
        <taxon>Ostreoidea</taxon>
        <taxon>Ostreidae</taxon>
        <taxon>Crassostrea</taxon>
    </lineage>
</organism>
<feature type="region of interest" description="Disordered" evidence="1">
    <location>
        <begin position="1"/>
        <end position="33"/>
    </location>
</feature>
<evidence type="ECO:0000256" key="1">
    <source>
        <dbReference type="SAM" id="MobiDB-lite"/>
    </source>
</evidence>
<gene>
    <name evidence="3" type="primary">LOC111115444</name>
</gene>
<dbReference type="RefSeq" id="XP_022309892.1">
    <property type="nucleotide sequence ID" value="XM_022454184.1"/>
</dbReference>
<dbReference type="KEGG" id="cvn:111115444"/>
<feature type="compositionally biased region" description="Polar residues" evidence="1">
    <location>
        <begin position="7"/>
        <end position="25"/>
    </location>
</feature>
<feature type="region of interest" description="Disordered" evidence="1">
    <location>
        <begin position="1023"/>
        <end position="1045"/>
    </location>
</feature>
<feature type="region of interest" description="Disordered" evidence="1">
    <location>
        <begin position="636"/>
        <end position="722"/>
    </location>
</feature>
<dbReference type="GeneID" id="111115444"/>
<feature type="compositionally biased region" description="Basic residues" evidence="1">
    <location>
        <begin position="257"/>
        <end position="270"/>
    </location>
</feature>